<proteinExistence type="inferred from homology"/>
<dbReference type="InterPro" id="IPR037185">
    <property type="entry name" value="EmrE-like"/>
</dbReference>
<dbReference type="Proteomes" id="UP000203589">
    <property type="component" value="Plasmid pSMS3-2"/>
</dbReference>
<dbReference type="OrthoDB" id="8478503at2"/>
<evidence type="ECO:0000313" key="9">
    <source>
        <dbReference type="Proteomes" id="UP000203589"/>
    </source>
</evidence>
<feature type="domain" description="EamA" evidence="7">
    <location>
        <begin position="18"/>
        <end position="149"/>
    </location>
</feature>
<comment type="similarity">
    <text evidence="2">Belongs to the drug/metabolite transporter (DMT) superfamily. 10 TMS drug/metabolite exporter (DME) (TC 2.A.7.3) family.</text>
</comment>
<geneLocation type="plasmid" evidence="9">
    <name>psms3-2</name>
</geneLocation>
<evidence type="ECO:0000259" key="7">
    <source>
        <dbReference type="Pfam" id="PF00892"/>
    </source>
</evidence>
<comment type="subcellular location">
    <subcellularLocation>
        <location evidence="1">Membrane</location>
        <topology evidence="1">Multi-pass membrane protein</topology>
    </subcellularLocation>
</comment>
<dbReference type="InterPro" id="IPR000620">
    <property type="entry name" value="EamA_dom"/>
</dbReference>
<feature type="transmembrane region" description="Helical" evidence="6">
    <location>
        <begin position="279"/>
        <end position="297"/>
    </location>
</feature>
<sequence length="307" mass="32262">MTPHSSLSTTPPDTWPGLAITAKLASVTLFVIVSSFVAALDMLPTGQIIFFRSALAIPVIVIWIATRGGFPGALYTRHPLGHLWRGLIGTGAMACTFIALARLPLAEVTLLTYLAPMLVVLLAVPVLGEPLRAGVAIGVLTGFLGVLIALSPRLGGLGGTDTATLIGIAAGFLAAFGAAVVQLLIRIMARTENIAAIVFWFSVTSMMAGLLTLPWGWVWPDRGQAILLISAGLLGGMAQMLMTTAYRLAKASTVSPFDYWAVVVALILGAVVFGERPALATLIGALIVICAGITVLLHETGRWRRKE</sequence>
<keyword evidence="5 6" id="KW-0472">Membrane</keyword>
<dbReference type="AlphaFoldDB" id="A0A222EBT7"/>
<feature type="transmembrane region" description="Helical" evidence="6">
    <location>
        <begin position="163"/>
        <end position="185"/>
    </location>
</feature>
<feature type="transmembrane region" description="Helical" evidence="6">
    <location>
        <begin position="225"/>
        <end position="245"/>
    </location>
</feature>
<dbReference type="KEGG" id="aht:ANTHELSMS3_04755"/>
<keyword evidence="9" id="KW-1185">Reference proteome</keyword>
<evidence type="ECO:0000256" key="1">
    <source>
        <dbReference type="ARBA" id="ARBA00004141"/>
    </source>
</evidence>
<dbReference type="EMBL" id="CP022542">
    <property type="protein sequence ID" value="ASP23653.1"/>
    <property type="molecule type" value="Genomic_DNA"/>
</dbReference>
<feature type="transmembrane region" description="Helical" evidence="6">
    <location>
        <begin position="197"/>
        <end position="219"/>
    </location>
</feature>
<feature type="transmembrane region" description="Helical" evidence="6">
    <location>
        <begin position="24"/>
        <end position="43"/>
    </location>
</feature>
<evidence type="ECO:0000313" key="8">
    <source>
        <dbReference type="EMBL" id="ASP23653.1"/>
    </source>
</evidence>
<feature type="transmembrane region" description="Helical" evidence="6">
    <location>
        <begin position="257"/>
        <end position="273"/>
    </location>
</feature>
<dbReference type="GO" id="GO:0016020">
    <property type="term" value="C:membrane"/>
    <property type="evidence" value="ECO:0007669"/>
    <property type="project" value="UniProtKB-SubCell"/>
</dbReference>
<keyword evidence="8" id="KW-0614">Plasmid</keyword>
<gene>
    <name evidence="8" type="ORF">ANTHELSMS3_04755</name>
</gene>
<accession>A0A222EBT7</accession>
<feature type="transmembrane region" description="Helical" evidence="6">
    <location>
        <begin position="110"/>
        <end position="127"/>
    </location>
</feature>
<feature type="domain" description="EamA" evidence="7">
    <location>
        <begin position="166"/>
        <end position="292"/>
    </location>
</feature>
<name>A0A222EBT7_9RHOB</name>
<dbReference type="SUPFAM" id="SSF103481">
    <property type="entry name" value="Multidrug resistance efflux transporter EmrE"/>
    <property type="match status" value="2"/>
</dbReference>
<evidence type="ECO:0000256" key="3">
    <source>
        <dbReference type="ARBA" id="ARBA00022692"/>
    </source>
</evidence>
<dbReference type="PANTHER" id="PTHR22911">
    <property type="entry name" value="ACYL-MALONYL CONDENSING ENZYME-RELATED"/>
    <property type="match status" value="1"/>
</dbReference>
<dbReference type="Pfam" id="PF00892">
    <property type="entry name" value="EamA"/>
    <property type="match status" value="2"/>
</dbReference>
<reference evidence="8 9" key="1">
    <citation type="submission" date="2017-07" db="EMBL/GenBank/DDBJ databases">
        <title>Genome Sequence of Antarctobacter heliothermus Strain SMS3 Isolated from a culture of the Diatom Skeletonema marinoi.</title>
        <authorList>
            <person name="Topel M."/>
            <person name="Pinder M.I.M."/>
            <person name="Johansson O.N."/>
            <person name="Kourtchenko O."/>
            <person name="Godhe A."/>
            <person name="Clarke A.K."/>
        </authorList>
    </citation>
    <scope>NUCLEOTIDE SEQUENCE [LARGE SCALE GENOMIC DNA]</scope>
    <source>
        <strain evidence="8 9">SMS3</strain>
        <plasmid evidence="9">Plasmid psms3-2</plasmid>
    </source>
</reference>
<dbReference type="RefSeq" id="WP_094037712.1">
    <property type="nucleotide sequence ID" value="NZ_CP022542.1"/>
</dbReference>
<keyword evidence="3 6" id="KW-0812">Transmembrane</keyword>
<organism evidence="8 9">
    <name type="scientific">Antarctobacter heliothermus</name>
    <dbReference type="NCBI Taxonomy" id="74033"/>
    <lineage>
        <taxon>Bacteria</taxon>
        <taxon>Pseudomonadati</taxon>
        <taxon>Pseudomonadota</taxon>
        <taxon>Alphaproteobacteria</taxon>
        <taxon>Rhodobacterales</taxon>
        <taxon>Roseobacteraceae</taxon>
        <taxon>Antarctobacter</taxon>
    </lineage>
</organism>
<evidence type="ECO:0000256" key="4">
    <source>
        <dbReference type="ARBA" id="ARBA00022989"/>
    </source>
</evidence>
<evidence type="ECO:0000256" key="2">
    <source>
        <dbReference type="ARBA" id="ARBA00009853"/>
    </source>
</evidence>
<feature type="transmembrane region" description="Helical" evidence="6">
    <location>
        <begin position="49"/>
        <end position="70"/>
    </location>
</feature>
<feature type="transmembrane region" description="Helical" evidence="6">
    <location>
        <begin position="134"/>
        <end position="151"/>
    </location>
</feature>
<protein>
    <submittedName>
        <fullName evidence="8">Riboflavin transporter</fullName>
    </submittedName>
</protein>
<keyword evidence="4 6" id="KW-1133">Transmembrane helix</keyword>
<evidence type="ECO:0000256" key="5">
    <source>
        <dbReference type="ARBA" id="ARBA00023136"/>
    </source>
</evidence>
<evidence type="ECO:0000256" key="6">
    <source>
        <dbReference type="SAM" id="Phobius"/>
    </source>
</evidence>
<dbReference type="PANTHER" id="PTHR22911:SF6">
    <property type="entry name" value="SOLUTE CARRIER FAMILY 35 MEMBER G1"/>
    <property type="match status" value="1"/>
</dbReference>